<evidence type="ECO:0000313" key="2">
    <source>
        <dbReference type="EMBL" id="XDI37054.1"/>
    </source>
</evidence>
<keyword evidence="1" id="KW-0812">Transmembrane</keyword>
<dbReference type="RefSeq" id="WP_368504434.1">
    <property type="nucleotide sequence ID" value="NZ_CP162551.1"/>
</dbReference>
<name>A0AB39BTI3_9BACI</name>
<reference evidence="2" key="1">
    <citation type="submission" date="2024-07" db="EMBL/GenBank/DDBJ databases">
        <title>Identification and characteristics of an arsenic-resistant bacterial isolate, which belongs to a novel species.</title>
        <authorList>
            <person name="Juszczyk A."/>
            <person name="Kowalczyk A."/>
            <person name="Was K."/>
            <person name="Kosowicz W."/>
            <person name="Budzyn A."/>
            <person name="Latowski D."/>
        </authorList>
    </citation>
    <scope>NUCLEOTIDE SEQUENCE</scope>
    <source>
        <strain evidence="2">As8PL</strain>
    </source>
</reference>
<keyword evidence="1" id="KW-0472">Membrane</keyword>
<dbReference type="EMBL" id="CP162551">
    <property type="protein sequence ID" value="XDI37054.1"/>
    <property type="molecule type" value="Genomic_DNA"/>
</dbReference>
<evidence type="ECO:0000256" key="1">
    <source>
        <dbReference type="SAM" id="Phobius"/>
    </source>
</evidence>
<sequence length="130" mass="14434">MSKQTAIIVLSIIMFISVWVIVIVQFSTKQEVVSLEVTLVEGESEHERAIPLPNTIEQGSVQEDVNNEEGKIGDLEDPLPSSTNQLQEIEETNNNKGRNELTDLRLYDFSDISTPAGIPIEGILTKLNLN</sequence>
<proteinExistence type="predicted"/>
<organism evidence="2">
    <name type="scientific">Alkalihalophilus sp. As8PL</name>
    <dbReference type="NCBI Taxonomy" id="3237103"/>
    <lineage>
        <taxon>Bacteria</taxon>
        <taxon>Bacillati</taxon>
        <taxon>Bacillota</taxon>
        <taxon>Bacilli</taxon>
        <taxon>Bacillales</taxon>
        <taxon>Bacillaceae</taxon>
        <taxon>Alkalihalophilus</taxon>
    </lineage>
</organism>
<keyword evidence="1" id="KW-1133">Transmembrane helix</keyword>
<dbReference type="AlphaFoldDB" id="A0AB39BTI3"/>
<gene>
    <name evidence="2" type="ORF">AB3N04_01720</name>
</gene>
<feature type="transmembrane region" description="Helical" evidence="1">
    <location>
        <begin position="6"/>
        <end position="26"/>
    </location>
</feature>
<protein>
    <submittedName>
        <fullName evidence="2">Uncharacterized protein</fullName>
    </submittedName>
</protein>
<accession>A0AB39BTI3</accession>